<dbReference type="Proteomes" id="UP001151760">
    <property type="component" value="Unassembled WGS sequence"/>
</dbReference>
<gene>
    <name evidence="1" type="ORF">Tco_1019336</name>
</gene>
<reference evidence="1" key="1">
    <citation type="journal article" date="2022" name="Int. J. Mol. Sci.">
        <title>Draft Genome of Tanacetum Coccineum: Genomic Comparison of Closely Related Tanacetum-Family Plants.</title>
        <authorList>
            <person name="Yamashiro T."/>
            <person name="Shiraishi A."/>
            <person name="Nakayama K."/>
            <person name="Satake H."/>
        </authorList>
    </citation>
    <scope>NUCLEOTIDE SEQUENCE</scope>
</reference>
<proteinExistence type="predicted"/>
<accession>A0ABQ5FWZ6</accession>
<name>A0ABQ5FWZ6_9ASTR</name>
<sequence>MIPLNGDVDLTTMKSIHADVESKLWPGPFGFLFTESESIKSSARMGPSAPSSFPEDGNDNFEVGEKPFDRYHCLNAFCHSELWCDSFLGFELVLNLYPHMVDSSVLCP</sequence>
<comment type="caution">
    <text evidence="1">The sequence shown here is derived from an EMBL/GenBank/DDBJ whole genome shotgun (WGS) entry which is preliminary data.</text>
</comment>
<protein>
    <submittedName>
        <fullName evidence="1">Uncharacterized protein</fullName>
    </submittedName>
</protein>
<keyword evidence="2" id="KW-1185">Reference proteome</keyword>
<evidence type="ECO:0000313" key="2">
    <source>
        <dbReference type="Proteomes" id="UP001151760"/>
    </source>
</evidence>
<evidence type="ECO:0000313" key="1">
    <source>
        <dbReference type="EMBL" id="GJT67856.1"/>
    </source>
</evidence>
<organism evidence="1 2">
    <name type="scientific">Tanacetum coccineum</name>
    <dbReference type="NCBI Taxonomy" id="301880"/>
    <lineage>
        <taxon>Eukaryota</taxon>
        <taxon>Viridiplantae</taxon>
        <taxon>Streptophyta</taxon>
        <taxon>Embryophyta</taxon>
        <taxon>Tracheophyta</taxon>
        <taxon>Spermatophyta</taxon>
        <taxon>Magnoliopsida</taxon>
        <taxon>eudicotyledons</taxon>
        <taxon>Gunneridae</taxon>
        <taxon>Pentapetalae</taxon>
        <taxon>asterids</taxon>
        <taxon>campanulids</taxon>
        <taxon>Asterales</taxon>
        <taxon>Asteraceae</taxon>
        <taxon>Asteroideae</taxon>
        <taxon>Anthemideae</taxon>
        <taxon>Anthemidinae</taxon>
        <taxon>Tanacetum</taxon>
    </lineage>
</organism>
<dbReference type="EMBL" id="BQNB010017846">
    <property type="protein sequence ID" value="GJT67856.1"/>
    <property type="molecule type" value="Genomic_DNA"/>
</dbReference>
<reference evidence="1" key="2">
    <citation type="submission" date="2022-01" db="EMBL/GenBank/DDBJ databases">
        <authorList>
            <person name="Yamashiro T."/>
            <person name="Shiraishi A."/>
            <person name="Satake H."/>
            <person name="Nakayama K."/>
        </authorList>
    </citation>
    <scope>NUCLEOTIDE SEQUENCE</scope>
</reference>